<geneLocation type="plasmid" evidence="1 2">
    <name>pTT27</name>
</geneLocation>
<reference evidence="1 2" key="1">
    <citation type="journal article" date="2004" name="Nat. Biotechnol.">
        <title>The genome sequence of the extreme thermophile Thermus thermophilus.</title>
        <authorList>
            <person name="Henne A."/>
            <person name="Brueggemann H."/>
            <person name="Raasch C."/>
            <person name="Wiezer A."/>
            <person name="Hartsch T."/>
            <person name="Liesegang H."/>
            <person name="Johann A."/>
            <person name="Lienard T."/>
            <person name="Gohl O."/>
            <person name="Martinez-Arias R."/>
            <person name="Jacobi C."/>
            <person name="Starkuviene V."/>
            <person name="Schlenczeck S."/>
            <person name="Dencker S."/>
            <person name="Huber R."/>
            <person name="Klenk H.-P."/>
            <person name="Overbeek R."/>
            <person name="Kramer W."/>
            <person name="Merkl R."/>
            <person name="Gottschalk G."/>
            <person name="Fritz H.-J."/>
        </authorList>
    </citation>
    <scope>NUCLEOTIDE SEQUENCE [LARGE SCALE GENOMIC DNA]</scope>
    <source>
        <strain evidence="2">ATCC BAA-163 / DSM 7039 / HB27</strain>
        <plasmid evidence="1 2">pTT27</plasmid>
    </source>
</reference>
<keyword evidence="1" id="KW-0614">Plasmid</keyword>
<dbReference type="EMBL" id="AE017222">
    <property type="protein sequence ID" value="AAS82519.1"/>
    <property type="molecule type" value="Genomic_DNA"/>
</dbReference>
<name>Q745W6_THET2</name>
<evidence type="ECO:0000313" key="2">
    <source>
        <dbReference type="Proteomes" id="UP000000592"/>
    </source>
</evidence>
<dbReference type="KEGG" id="tth:TT_P0189"/>
<accession>Q745W6</accession>
<gene>
    <name evidence="1" type="ordered locus">TT_P0189</name>
</gene>
<protein>
    <submittedName>
        <fullName evidence="1">Uncharacterized protein</fullName>
    </submittedName>
</protein>
<evidence type="ECO:0000313" key="1">
    <source>
        <dbReference type="EMBL" id="AAS82519.1"/>
    </source>
</evidence>
<sequence>MSGGENVRENVRKTVRNAALLLALGLLAGCNLNGGGAPKYELVDENGNPYCGGRLGGVPELTLRISDSSPPLFPDRQYVEVDFPWVSTGFGNHVHPNYQQGVLPNGLVPLVSYFEYYTDTSGVEHPFAPPIVSGWWNPPRADYETLPNGQIWTRHGTLVALLDPNSMRVVRASVYGWANNSWPTAYAAGSDGYLYLAGTTADARRMGDGTGGWDYSYAPESGSEVFLTKIDPETMEPAWVARLRISDFGALREWDRDITALSVLYDPSTDTVLVGTTQAPSGEGNVFRVRASDGEVLSMFTTIYGAEWLYWAEGGPASQTVYVGGSNKVCWGSACYLFRGGVAAEKYRLPPASGTGLQRPPLLWEVKAFDVAYEYLGSAGGQDFFQEWDTRGMVETSMMTPAPEGGLNFHVDFFAEISNVDFSRYHLFKEKAKEGWENRGVIGYLGRISPDGELQVQEENLIPVKKPVDETWVSQASAALFLNVNGRTAVLYGVGGPFAPCYYQYVMESGKDGELNVPEKLGGPYGFILKRDWTPGEKVTGPDVIPHTNLSEWRELGRLINPVILLHFLRHIPLPDGGNVVYMAGYGGRGNNPLGVNEAAFKVVRFDVR</sequence>
<dbReference type="AlphaFoldDB" id="Q745W6"/>
<proteinExistence type="predicted"/>
<dbReference type="HOGENOM" id="CLU_448277_0_0_0"/>
<dbReference type="Proteomes" id="UP000000592">
    <property type="component" value="Plasmid pTT27"/>
</dbReference>
<organism evidence="1 2">
    <name type="scientific">Thermus thermophilus (strain ATCC BAA-163 / DSM 7039 / HB27)</name>
    <dbReference type="NCBI Taxonomy" id="262724"/>
    <lineage>
        <taxon>Bacteria</taxon>
        <taxon>Thermotogati</taxon>
        <taxon>Deinococcota</taxon>
        <taxon>Deinococci</taxon>
        <taxon>Thermales</taxon>
        <taxon>Thermaceae</taxon>
        <taxon>Thermus</taxon>
    </lineage>
</organism>